<organism evidence="2 3">
    <name type="scientific">Patiria miniata</name>
    <name type="common">Bat star</name>
    <name type="synonym">Asterina miniata</name>
    <dbReference type="NCBI Taxonomy" id="46514"/>
    <lineage>
        <taxon>Eukaryota</taxon>
        <taxon>Metazoa</taxon>
        <taxon>Echinodermata</taxon>
        <taxon>Eleutherozoa</taxon>
        <taxon>Asterozoa</taxon>
        <taxon>Asteroidea</taxon>
        <taxon>Valvatacea</taxon>
        <taxon>Valvatida</taxon>
        <taxon>Asterinidae</taxon>
        <taxon>Patiria</taxon>
    </lineage>
</organism>
<dbReference type="Gene3D" id="3.40.30.10">
    <property type="entry name" value="Glutaredoxin"/>
    <property type="match status" value="1"/>
</dbReference>
<dbReference type="SUPFAM" id="SSF52833">
    <property type="entry name" value="Thioredoxin-like"/>
    <property type="match status" value="1"/>
</dbReference>
<dbReference type="GeneID" id="119744333"/>
<evidence type="ECO:0000313" key="2">
    <source>
        <dbReference type="EnsemblMetazoa" id="XP_038076133.1"/>
    </source>
</evidence>
<dbReference type="AlphaFoldDB" id="A0A914BIL9"/>
<evidence type="ECO:0000313" key="3">
    <source>
        <dbReference type="Proteomes" id="UP000887568"/>
    </source>
</evidence>
<sequence length="80" mass="8796">MDLKTDIQAADPEVAVDGRVGRSTSFEVTLNGQLLYSKLEVGRFPVHKEIVDAIMKYNGEDEVKPVDGTQKKTSKSCVVL</sequence>
<evidence type="ECO:0000256" key="1">
    <source>
        <dbReference type="ARBA" id="ARBA00023284"/>
    </source>
</evidence>
<dbReference type="InterPro" id="IPR011893">
    <property type="entry name" value="Selenoprotein_Rdx-typ"/>
</dbReference>
<keyword evidence="3" id="KW-1185">Reference proteome</keyword>
<dbReference type="OrthoDB" id="5962009at2759"/>
<protein>
    <submittedName>
        <fullName evidence="2">Uncharacterized protein</fullName>
    </submittedName>
</protein>
<dbReference type="RefSeq" id="XP_038076133.1">
    <property type="nucleotide sequence ID" value="XM_038220205.1"/>
</dbReference>
<accession>A0A914BIL9</accession>
<reference evidence="2" key="1">
    <citation type="submission" date="2022-11" db="UniProtKB">
        <authorList>
            <consortium name="EnsemblMetazoa"/>
        </authorList>
    </citation>
    <scope>IDENTIFICATION</scope>
</reference>
<proteinExistence type="predicted"/>
<dbReference type="Pfam" id="PF10262">
    <property type="entry name" value="Rdx"/>
    <property type="match status" value="1"/>
</dbReference>
<name>A0A914BIL9_PATMI</name>
<dbReference type="Proteomes" id="UP000887568">
    <property type="component" value="Unplaced"/>
</dbReference>
<dbReference type="NCBIfam" id="TIGR02174">
    <property type="entry name" value="CXXU_selWTH"/>
    <property type="match status" value="1"/>
</dbReference>
<dbReference type="EnsemblMetazoa" id="XM_038220205.1">
    <property type="protein sequence ID" value="XP_038076133.1"/>
    <property type="gene ID" value="LOC119744333"/>
</dbReference>
<dbReference type="InterPro" id="IPR036249">
    <property type="entry name" value="Thioredoxin-like_sf"/>
</dbReference>
<keyword evidence="1" id="KW-0676">Redox-active center</keyword>
<dbReference type="OMA" id="AIMKYNG"/>